<proteinExistence type="predicted"/>
<evidence type="ECO:0000313" key="3">
    <source>
        <dbReference type="Proteomes" id="UP000193689"/>
    </source>
</evidence>
<evidence type="ECO:0000256" key="1">
    <source>
        <dbReference type="SAM" id="MobiDB-lite"/>
    </source>
</evidence>
<dbReference type="InParanoid" id="A0A1Y2DR18"/>
<name>A0A1Y2DR18_9PEZI</name>
<sequence>MNEQELELSGLAWRCVGDSFPKMAGVNAPKTVSNNWIEIKKVTNTSNSKTDMTAREFQIAGIAWQCVIGGMPKVDLNKLQQVAGIKAYKIASNKWGKIKQKLNLTVNATSASKATASQENGELPAPPKATKGRKRKDLSASDCRQADQLWRWKEARCLILLPTSIPMASAVPPPRLPSPRSARPPSLLLPPMSISMTRFLIRLRLPLV</sequence>
<comment type="caution">
    <text evidence="2">The sequence shown here is derived from an EMBL/GenBank/DDBJ whole genome shotgun (WGS) entry which is preliminary data.</text>
</comment>
<evidence type="ECO:0000313" key="2">
    <source>
        <dbReference type="EMBL" id="ORY61677.1"/>
    </source>
</evidence>
<organism evidence="2 3">
    <name type="scientific">Pseudomassariella vexata</name>
    <dbReference type="NCBI Taxonomy" id="1141098"/>
    <lineage>
        <taxon>Eukaryota</taxon>
        <taxon>Fungi</taxon>
        <taxon>Dikarya</taxon>
        <taxon>Ascomycota</taxon>
        <taxon>Pezizomycotina</taxon>
        <taxon>Sordariomycetes</taxon>
        <taxon>Xylariomycetidae</taxon>
        <taxon>Amphisphaeriales</taxon>
        <taxon>Pseudomassariaceae</taxon>
        <taxon>Pseudomassariella</taxon>
    </lineage>
</organism>
<gene>
    <name evidence="2" type="ORF">BCR38DRAFT_38251</name>
</gene>
<feature type="compositionally biased region" description="Polar residues" evidence="1">
    <location>
        <begin position="111"/>
        <end position="120"/>
    </location>
</feature>
<reference evidence="2 3" key="1">
    <citation type="submission" date="2016-07" db="EMBL/GenBank/DDBJ databases">
        <title>Pervasive Adenine N6-methylation of Active Genes in Fungi.</title>
        <authorList>
            <consortium name="DOE Joint Genome Institute"/>
            <person name="Mondo S.J."/>
            <person name="Dannebaum R.O."/>
            <person name="Kuo R.C."/>
            <person name="Labutti K."/>
            <person name="Haridas S."/>
            <person name="Kuo A."/>
            <person name="Salamov A."/>
            <person name="Ahrendt S.R."/>
            <person name="Lipzen A."/>
            <person name="Sullivan W."/>
            <person name="Andreopoulos W.B."/>
            <person name="Clum A."/>
            <person name="Lindquist E."/>
            <person name="Daum C."/>
            <person name="Ramamoorthy G.K."/>
            <person name="Gryganskyi A."/>
            <person name="Culley D."/>
            <person name="Magnuson J.K."/>
            <person name="James T.Y."/>
            <person name="O'Malley M.A."/>
            <person name="Stajich J.E."/>
            <person name="Spatafora J.W."/>
            <person name="Visel A."/>
            <person name="Grigoriev I.V."/>
        </authorList>
    </citation>
    <scope>NUCLEOTIDE SEQUENCE [LARGE SCALE GENOMIC DNA]</scope>
    <source>
        <strain evidence="2 3">CBS 129021</strain>
    </source>
</reference>
<dbReference type="Proteomes" id="UP000193689">
    <property type="component" value="Unassembled WGS sequence"/>
</dbReference>
<dbReference type="AlphaFoldDB" id="A0A1Y2DR18"/>
<dbReference type="RefSeq" id="XP_040713754.1">
    <property type="nucleotide sequence ID" value="XM_040857429.1"/>
</dbReference>
<dbReference type="OrthoDB" id="5403747at2759"/>
<accession>A0A1Y2DR18</accession>
<dbReference type="EMBL" id="MCFJ01000010">
    <property type="protein sequence ID" value="ORY61677.1"/>
    <property type="molecule type" value="Genomic_DNA"/>
</dbReference>
<protein>
    <submittedName>
        <fullName evidence="2">Uncharacterized protein</fullName>
    </submittedName>
</protein>
<dbReference type="GeneID" id="63773641"/>
<feature type="region of interest" description="Disordered" evidence="1">
    <location>
        <begin position="111"/>
        <end position="140"/>
    </location>
</feature>
<keyword evidence="3" id="KW-1185">Reference proteome</keyword>